<sequence length="82" mass="8240">MVVEAMHDSAARDVPILLGALADELYRGWAASSRTALLTPTTPTSASTSPPAQMLAESAGTPSGNVGDPASGFSGSPDRPTV</sequence>
<evidence type="ECO:0000256" key="1">
    <source>
        <dbReference type="SAM" id="MobiDB-lite"/>
    </source>
</evidence>
<evidence type="ECO:0000313" key="2">
    <source>
        <dbReference type="EMBL" id="PZG22427.1"/>
    </source>
</evidence>
<feature type="compositionally biased region" description="Low complexity" evidence="1">
    <location>
        <begin position="37"/>
        <end position="52"/>
    </location>
</feature>
<dbReference type="EMBL" id="POTY01000019">
    <property type="protein sequence ID" value="PZG22427.1"/>
    <property type="molecule type" value="Genomic_DNA"/>
</dbReference>
<proteinExistence type="predicted"/>
<name>A0A2W2FKT6_9ACTN</name>
<dbReference type="AlphaFoldDB" id="A0A2W2FKT6"/>
<feature type="region of interest" description="Disordered" evidence="1">
    <location>
        <begin position="37"/>
        <end position="82"/>
    </location>
</feature>
<evidence type="ECO:0000313" key="3">
    <source>
        <dbReference type="Proteomes" id="UP000248924"/>
    </source>
</evidence>
<organism evidence="2 3">
    <name type="scientific">Micromonospora craterilacus</name>
    <dbReference type="NCBI Taxonomy" id="1655439"/>
    <lineage>
        <taxon>Bacteria</taxon>
        <taxon>Bacillati</taxon>
        <taxon>Actinomycetota</taxon>
        <taxon>Actinomycetes</taxon>
        <taxon>Micromonosporales</taxon>
        <taxon>Micromonosporaceae</taxon>
        <taxon>Micromonospora</taxon>
    </lineage>
</organism>
<protein>
    <submittedName>
        <fullName evidence="2">Uncharacterized protein</fullName>
    </submittedName>
</protein>
<accession>A0A2W2FKT6</accession>
<dbReference type="Proteomes" id="UP000248924">
    <property type="component" value="Unassembled WGS sequence"/>
</dbReference>
<comment type="caution">
    <text evidence="2">The sequence shown here is derived from an EMBL/GenBank/DDBJ whole genome shotgun (WGS) entry which is preliminary data.</text>
</comment>
<keyword evidence="3" id="KW-1185">Reference proteome</keyword>
<gene>
    <name evidence="2" type="ORF">C1I95_05380</name>
</gene>
<reference evidence="2 3" key="1">
    <citation type="submission" date="2018-01" db="EMBL/GenBank/DDBJ databases">
        <title>Draft genome sequence of Jishengella sp. NA12.</title>
        <authorList>
            <person name="Sahin N."/>
            <person name="Ay H."/>
            <person name="Saygin H."/>
        </authorList>
    </citation>
    <scope>NUCLEOTIDE SEQUENCE [LARGE SCALE GENOMIC DNA]</scope>
    <source>
        <strain evidence="2 3">NA12</strain>
    </source>
</reference>